<evidence type="ECO:0000313" key="6">
    <source>
        <dbReference type="Proteomes" id="UP000321386"/>
    </source>
</evidence>
<dbReference type="InterPro" id="IPR012340">
    <property type="entry name" value="NA-bd_OB-fold"/>
</dbReference>
<evidence type="ECO:0000256" key="4">
    <source>
        <dbReference type="SAM" id="MobiDB-lite"/>
    </source>
</evidence>
<dbReference type="GO" id="GO:0006260">
    <property type="term" value="P:DNA replication"/>
    <property type="evidence" value="ECO:0007669"/>
    <property type="project" value="InterPro"/>
</dbReference>
<comment type="caution">
    <text evidence="5">The sequence shown here is derived from an EMBL/GenBank/DDBJ whole genome shotgun (WGS) entry which is preliminary data.</text>
</comment>
<evidence type="ECO:0000313" key="5">
    <source>
        <dbReference type="EMBL" id="GEK16391.1"/>
    </source>
</evidence>
<feature type="region of interest" description="Disordered" evidence="4">
    <location>
        <begin position="152"/>
        <end position="218"/>
    </location>
</feature>
<sequence length="236" mass="25187">MSNGTLDLTVTGWVGSEITTLPAQDGRAAYTTFRLGSTRRWWNRQTGQWQDSQTEWFQVKAWRALAVNTGLSLRKGVPVVVQGRLSTREWQDAGGALRTSLVLEATAIGVDLSFGTVGPFQRTLSGPAVQSPDEVRAERPVDLTRFVEVVDDASGGRGDAGSPPASGPGSDASADSAARDERLVDESDVLQDLDEQDLDGHDLDERDLDAAYDDGDDEDERAAIDAALAAGGLAGR</sequence>
<dbReference type="AlphaFoldDB" id="A0A510USE5"/>
<dbReference type="NCBIfam" id="TIGR00621">
    <property type="entry name" value="ssb"/>
    <property type="match status" value="1"/>
</dbReference>
<gene>
    <name evidence="5" type="ORF">CPE01_01240</name>
</gene>
<dbReference type="GO" id="GO:0003697">
    <property type="term" value="F:single-stranded DNA binding"/>
    <property type="evidence" value="ECO:0007669"/>
    <property type="project" value="InterPro"/>
</dbReference>
<dbReference type="Pfam" id="PF00436">
    <property type="entry name" value="SSB"/>
    <property type="match status" value="1"/>
</dbReference>
<name>A0A510USE5_9CELL</name>
<proteinExistence type="predicted"/>
<dbReference type="SUPFAM" id="SSF50249">
    <property type="entry name" value="Nucleic acid-binding proteins"/>
    <property type="match status" value="1"/>
</dbReference>
<dbReference type="InterPro" id="IPR011344">
    <property type="entry name" value="ssDNA-bd"/>
</dbReference>
<reference evidence="5 6" key="1">
    <citation type="submission" date="2019-07" db="EMBL/GenBank/DDBJ databases">
        <title>Whole genome shotgun sequence of Cellulomonas persica NBRC 101101.</title>
        <authorList>
            <person name="Hosoyama A."/>
            <person name="Uohara A."/>
            <person name="Ohji S."/>
            <person name="Ichikawa N."/>
        </authorList>
    </citation>
    <scope>NUCLEOTIDE SEQUENCE [LARGE SCALE GENOMIC DNA]</scope>
    <source>
        <strain evidence="5 6">NBRC 101101</strain>
    </source>
</reference>
<organism evidence="5 6">
    <name type="scientific">Cellulomonas persica</name>
    <dbReference type="NCBI Taxonomy" id="76861"/>
    <lineage>
        <taxon>Bacteria</taxon>
        <taxon>Bacillati</taxon>
        <taxon>Actinomycetota</taxon>
        <taxon>Actinomycetes</taxon>
        <taxon>Micrococcales</taxon>
        <taxon>Cellulomonadaceae</taxon>
        <taxon>Cellulomonas</taxon>
    </lineage>
</organism>
<evidence type="ECO:0000256" key="1">
    <source>
        <dbReference type="ARBA" id="ARBA00023125"/>
    </source>
</evidence>
<evidence type="ECO:0000256" key="2">
    <source>
        <dbReference type="PROSITE-ProRule" id="PRU00252"/>
    </source>
</evidence>
<keyword evidence="1 2" id="KW-0238">DNA-binding</keyword>
<dbReference type="OrthoDB" id="4427276at2"/>
<dbReference type="InterPro" id="IPR000424">
    <property type="entry name" value="Primosome_PriB/ssb"/>
</dbReference>
<feature type="compositionally biased region" description="Acidic residues" evidence="4">
    <location>
        <begin position="205"/>
        <end position="218"/>
    </location>
</feature>
<dbReference type="Proteomes" id="UP000321386">
    <property type="component" value="Unassembled WGS sequence"/>
</dbReference>
<feature type="compositionally biased region" description="Low complexity" evidence="4">
    <location>
        <begin position="160"/>
        <end position="176"/>
    </location>
</feature>
<evidence type="ECO:0000256" key="3">
    <source>
        <dbReference type="RuleBase" id="RU000524"/>
    </source>
</evidence>
<keyword evidence="6" id="KW-1185">Reference proteome</keyword>
<dbReference type="EMBL" id="BJUA01000001">
    <property type="protein sequence ID" value="GEK16391.1"/>
    <property type="molecule type" value="Genomic_DNA"/>
</dbReference>
<protein>
    <recommendedName>
        <fullName evidence="3">Single-stranded DNA-binding protein</fullName>
    </recommendedName>
</protein>
<dbReference type="CDD" id="cd04496">
    <property type="entry name" value="SSB_OBF"/>
    <property type="match status" value="1"/>
</dbReference>
<accession>A0A510USE5</accession>
<feature type="compositionally biased region" description="Acidic residues" evidence="4">
    <location>
        <begin position="186"/>
        <end position="197"/>
    </location>
</feature>
<dbReference type="RefSeq" id="WP_146804712.1">
    <property type="nucleotide sequence ID" value="NZ_BJUA01000001.1"/>
</dbReference>
<dbReference type="Gene3D" id="2.40.50.140">
    <property type="entry name" value="Nucleic acid-binding proteins"/>
    <property type="match status" value="1"/>
</dbReference>
<dbReference type="PROSITE" id="PS50935">
    <property type="entry name" value="SSB"/>
    <property type="match status" value="1"/>
</dbReference>